<sequence>FILQLSRNPSPFSFPAANNYSTRTLVNFFLDHSRPKLQGGRREYTRRIVICSNLRPNFLPQNALMLSSFLVYTHVIDPCHKRRLKR</sequence>
<feature type="non-terminal residue" evidence="1">
    <location>
        <position position="1"/>
    </location>
</feature>
<evidence type="ECO:0000313" key="1">
    <source>
        <dbReference type="EMBL" id="CAI0475184.1"/>
    </source>
</evidence>
<gene>
    <name evidence="1" type="ORF">LITE_LOCUS40341</name>
</gene>
<dbReference type="Proteomes" id="UP001154282">
    <property type="component" value="Unassembled WGS sequence"/>
</dbReference>
<evidence type="ECO:0000313" key="2">
    <source>
        <dbReference type="Proteomes" id="UP001154282"/>
    </source>
</evidence>
<proteinExistence type="predicted"/>
<protein>
    <submittedName>
        <fullName evidence="1">Uncharacterized protein</fullName>
    </submittedName>
</protein>
<dbReference type="EMBL" id="CAMGYJ010000009">
    <property type="protein sequence ID" value="CAI0475184.1"/>
    <property type="molecule type" value="Genomic_DNA"/>
</dbReference>
<reference evidence="1" key="1">
    <citation type="submission" date="2022-08" db="EMBL/GenBank/DDBJ databases">
        <authorList>
            <person name="Gutierrez-Valencia J."/>
        </authorList>
    </citation>
    <scope>NUCLEOTIDE SEQUENCE</scope>
</reference>
<keyword evidence="2" id="KW-1185">Reference proteome</keyword>
<name>A0AAV0PVP0_9ROSI</name>
<organism evidence="1 2">
    <name type="scientific">Linum tenue</name>
    <dbReference type="NCBI Taxonomy" id="586396"/>
    <lineage>
        <taxon>Eukaryota</taxon>
        <taxon>Viridiplantae</taxon>
        <taxon>Streptophyta</taxon>
        <taxon>Embryophyta</taxon>
        <taxon>Tracheophyta</taxon>
        <taxon>Spermatophyta</taxon>
        <taxon>Magnoliopsida</taxon>
        <taxon>eudicotyledons</taxon>
        <taxon>Gunneridae</taxon>
        <taxon>Pentapetalae</taxon>
        <taxon>rosids</taxon>
        <taxon>fabids</taxon>
        <taxon>Malpighiales</taxon>
        <taxon>Linaceae</taxon>
        <taxon>Linum</taxon>
    </lineage>
</organism>
<accession>A0AAV0PVP0</accession>
<comment type="caution">
    <text evidence="1">The sequence shown here is derived from an EMBL/GenBank/DDBJ whole genome shotgun (WGS) entry which is preliminary data.</text>
</comment>
<dbReference type="AlphaFoldDB" id="A0AAV0PVP0"/>